<evidence type="ECO:0000256" key="7">
    <source>
        <dbReference type="SAM" id="MobiDB-lite"/>
    </source>
</evidence>
<dbReference type="HOGENOM" id="CLU_000700_0_0_1"/>
<dbReference type="Gene3D" id="2.120.10.10">
    <property type="match status" value="1"/>
</dbReference>
<feature type="domain" description="VPS10" evidence="10">
    <location>
        <begin position="740"/>
        <end position="1371"/>
    </location>
</feature>
<keyword evidence="12" id="KW-1185">Reference proteome</keyword>
<dbReference type="Pfam" id="PF15901">
    <property type="entry name" value="Sortilin_C"/>
    <property type="match status" value="2"/>
</dbReference>
<keyword evidence="2 8" id="KW-0812">Transmembrane</keyword>
<keyword evidence="3" id="KW-0677">Repeat</keyword>
<name>B3LPH8_YEAS1</name>
<dbReference type="PANTHER" id="PTHR12106:SF27">
    <property type="entry name" value="SORTILIN-RELATED RECEPTOR"/>
    <property type="match status" value="1"/>
</dbReference>
<dbReference type="FunFam" id="2.130.10.10:FF:000998">
    <property type="entry name" value="VPS10 homolog 2"/>
    <property type="match status" value="1"/>
</dbReference>
<dbReference type="GO" id="GO:0005794">
    <property type="term" value="C:Golgi apparatus"/>
    <property type="evidence" value="ECO:0007669"/>
    <property type="project" value="TreeGrafter"/>
</dbReference>
<dbReference type="GO" id="GO:0005829">
    <property type="term" value="C:cytosol"/>
    <property type="evidence" value="ECO:0007669"/>
    <property type="project" value="GOC"/>
</dbReference>
<keyword evidence="4 8" id="KW-1133">Transmembrane helix</keyword>
<dbReference type="Gene3D" id="2.130.10.10">
    <property type="entry name" value="YVTN repeat-like/Quinoprotein amine dehydrogenase"/>
    <property type="match status" value="2"/>
</dbReference>
<reference evidence="11" key="2">
    <citation type="submission" date="2005-07" db="EMBL/GenBank/DDBJ databases">
        <title>Annotation of the Saccharomyces cerevisiae RM11-1a Genome.</title>
        <authorList>
            <consortium name="The Broad Institute Genome Sequencing Platform"/>
            <person name="Birren B."/>
            <person name="Lander E."/>
            <person name="Galagan J."/>
            <person name="Nusbaum C."/>
            <person name="Devon K."/>
            <person name="Cuomo C."/>
            <person name="Jaffe D."/>
            <person name="Butler J."/>
            <person name="Alvarez P."/>
            <person name="Gnerre S."/>
            <person name="Grabherr M."/>
            <person name="Kleber M."/>
            <person name="Mauceli E."/>
            <person name="Brockman W."/>
            <person name="MacCallum I.A."/>
            <person name="Rounsley S."/>
            <person name="Young S."/>
            <person name="LaButti K."/>
            <person name="Pushparaj V."/>
            <person name="DeCaprio D."/>
            <person name="Crawford M."/>
            <person name="Koehrsen M."/>
            <person name="Engels R."/>
            <person name="Montgomery P."/>
            <person name="Pearson M."/>
            <person name="Howarth C."/>
            <person name="Larson L."/>
            <person name="Luoma S."/>
            <person name="White J."/>
            <person name="O'Leary S."/>
            <person name="Kodira C."/>
            <person name="Zeng Q."/>
            <person name="Yandava C."/>
            <person name="Alvarado L."/>
            <person name="Pratt S."/>
            <person name="Kruglyak L."/>
        </authorList>
    </citation>
    <scope>NUCLEOTIDE SEQUENCE</scope>
    <source>
        <strain evidence="11">RM11-1a</strain>
    </source>
</reference>
<evidence type="ECO:0000313" key="12">
    <source>
        <dbReference type="Proteomes" id="UP000008335"/>
    </source>
</evidence>
<gene>
    <name evidence="11" type="ORF">SCRG_03077</name>
</gene>
<evidence type="ECO:0000256" key="4">
    <source>
        <dbReference type="ARBA" id="ARBA00022989"/>
    </source>
</evidence>
<keyword evidence="6" id="KW-0325">Glycoprotein</keyword>
<dbReference type="Pfam" id="PF15902">
    <property type="entry name" value="Sortilin-Vps10"/>
    <property type="match status" value="2"/>
</dbReference>
<protein>
    <submittedName>
        <fullName evidence="11">Vacuolar protein sorting/targeting protein PEP1</fullName>
    </submittedName>
</protein>
<dbReference type="InterPro" id="IPR031777">
    <property type="entry name" value="Sortilin_C"/>
</dbReference>
<keyword evidence="5 8" id="KW-0472">Membrane</keyword>
<accession>B3LPH8</accession>
<dbReference type="GO" id="GO:0006896">
    <property type="term" value="P:Golgi to vacuole transport"/>
    <property type="evidence" value="ECO:0007669"/>
    <property type="project" value="TreeGrafter"/>
</dbReference>
<feature type="chain" id="PRO_5002789362" evidence="9">
    <location>
        <begin position="22"/>
        <end position="1561"/>
    </location>
</feature>
<dbReference type="SUPFAM" id="SSF110296">
    <property type="entry name" value="Oligoxyloglucan reducing end-specific cellobiohydrolase"/>
    <property type="match status" value="3"/>
</dbReference>
<evidence type="ECO:0000256" key="2">
    <source>
        <dbReference type="ARBA" id="ARBA00022692"/>
    </source>
</evidence>
<feature type="compositionally biased region" description="Basic and acidic residues" evidence="7">
    <location>
        <begin position="1518"/>
        <end position="1528"/>
    </location>
</feature>
<evidence type="ECO:0000313" key="11">
    <source>
        <dbReference type="EMBL" id="EDV12202.1"/>
    </source>
</evidence>
<dbReference type="Proteomes" id="UP000008335">
    <property type="component" value="Unassembled WGS sequence"/>
</dbReference>
<feature type="transmembrane region" description="Helical" evidence="8">
    <location>
        <begin position="1383"/>
        <end position="1403"/>
    </location>
</feature>
<dbReference type="EMBL" id="CH408049">
    <property type="protein sequence ID" value="EDV12202.1"/>
    <property type="molecule type" value="Genomic_DNA"/>
</dbReference>
<evidence type="ECO:0000256" key="6">
    <source>
        <dbReference type="ARBA" id="ARBA00023180"/>
    </source>
</evidence>
<dbReference type="CDD" id="cd15482">
    <property type="entry name" value="Sialidase_non-viral"/>
    <property type="match status" value="3"/>
</dbReference>
<proteinExistence type="predicted"/>
<evidence type="ECO:0000256" key="3">
    <source>
        <dbReference type="ARBA" id="ARBA00022737"/>
    </source>
</evidence>
<dbReference type="GO" id="GO:0006895">
    <property type="term" value="P:Golgi to endosome transport"/>
    <property type="evidence" value="ECO:0007669"/>
    <property type="project" value="TreeGrafter"/>
</dbReference>
<feature type="domain" description="VPS10" evidence="10">
    <location>
        <begin position="45"/>
        <end position="716"/>
    </location>
</feature>
<reference evidence="11" key="1">
    <citation type="submission" date="2005-03" db="EMBL/GenBank/DDBJ databases">
        <authorList>
            <person name="Giovannoni S.J."/>
            <person name="Cho J.-C."/>
            <person name="Ferriera S."/>
            <person name="Johnson J."/>
            <person name="Kravitz S."/>
            <person name="Halpern A."/>
            <person name="Remington K."/>
            <person name="Beeson K."/>
            <person name="Tran B."/>
            <person name="Rogers Y.-H."/>
            <person name="Friedman R."/>
            <person name="Venter J.C."/>
        </authorList>
    </citation>
    <scope>NUCLEOTIDE SEQUENCE</scope>
    <source>
        <strain evidence="11">RM11-1a</strain>
    </source>
</reference>
<dbReference type="FunFam" id="3.30.60.270:FF:000008">
    <property type="entry name" value="Vacuolar protein sorting/targeting protein PEP1"/>
    <property type="match status" value="1"/>
</dbReference>
<dbReference type="GO" id="GO:0016020">
    <property type="term" value="C:membrane"/>
    <property type="evidence" value="ECO:0007669"/>
    <property type="project" value="UniProtKB-SubCell"/>
</dbReference>
<evidence type="ECO:0000256" key="5">
    <source>
        <dbReference type="ARBA" id="ARBA00023136"/>
    </source>
</evidence>
<evidence type="ECO:0000256" key="9">
    <source>
        <dbReference type="SAM" id="SignalP"/>
    </source>
</evidence>
<organism evidence="11 12">
    <name type="scientific">Saccharomyces cerevisiae (strain RM11-1a)</name>
    <name type="common">Baker's yeast</name>
    <dbReference type="NCBI Taxonomy" id="285006"/>
    <lineage>
        <taxon>Eukaryota</taxon>
        <taxon>Fungi</taxon>
        <taxon>Dikarya</taxon>
        <taxon>Ascomycota</taxon>
        <taxon>Saccharomycotina</taxon>
        <taxon>Saccharomycetes</taxon>
        <taxon>Saccharomycetales</taxon>
        <taxon>Saccharomycetaceae</taxon>
        <taxon>Saccharomyces</taxon>
    </lineage>
</organism>
<evidence type="ECO:0000259" key="10">
    <source>
        <dbReference type="SMART" id="SM00602"/>
    </source>
</evidence>
<dbReference type="PANTHER" id="PTHR12106">
    <property type="entry name" value="SORTILIN RELATED"/>
    <property type="match status" value="1"/>
</dbReference>
<dbReference type="Gene3D" id="2.10.70.80">
    <property type="match status" value="1"/>
</dbReference>
<dbReference type="GO" id="GO:0005048">
    <property type="term" value="F:signal sequence binding"/>
    <property type="evidence" value="ECO:0007669"/>
    <property type="project" value="UniProtKB-ARBA"/>
</dbReference>
<dbReference type="InterPro" id="IPR050310">
    <property type="entry name" value="VPS10-sortilin"/>
</dbReference>
<dbReference type="FunFam" id="3.30.60.270:FF:000005">
    <property type="entry name" value="Sortilin"/>
    <property type="match status" value="1"/>
</dbReference>
<dbReference type="InterPro" id="IPR015943">
    <property type="entry name" value="WD40/YVTN_repeat-like_dom_sf"/>
</dbReference>
<evidence type="ECO:0000256" key="8">
    <source>
        <dbReference type="SAM" id="Phobius"/>
    </source>
</evidence>
<feature type="compositionally biased region" description="Polar residues" evidence="7">
    <location>
        <begin position="1529"/>
        <end position="1538"/>
    </location>
</feature>
<keyword evidence="9" id="KW-0732">Signal</keyword>
<comment type="subcellular location">
    <subcellularLocation>
        <location evidence="1">Membrane</location>
        <topology evidence="1">Single-pass membrane protein</topology>
    </subcellularLocation>
</comment>
<dbReference type="OrthoDB" id="443634at2759"/>
<feature type="region of interest" description="Disordered" evidence="7">
    <location>
        <begin position="1514"/>
        <end position="1561"/>
    </location>
</feature>
<dbReference type="InterPro" id="IPR006581">
    <property type="entry name" value="VPS10"/>
</dbReference>
<dbReference type="SMART" id="SM00602">
    <property type="entry name" value="VPS10"/>
    <property type="match status" value="2"/>
</dbReference>
<sequence length="1561" mass="175810">MILLQVICTIWTCLFIPLLNAEEFVPKVTETLSEYSFSLESFDDSNSLIRLDNQVVWISSDSGENWEAVKEIEGHILELIVDPLHGQDRAFVSIHLSPKFYVTDDRGKSWRALTIPVSENCRLGTSCSIATHPTDKKYLIADCPCFINDNGYIQIQNEIYFTNDGESFYNIEPSLKKKEDDHITSSSCNFVKSSKDSDIEGNDASILCLFSNHGYDSDRHLSATYTQLALSTDGGKTFKKFDEFNDKVIYQYKILKSHIIVSTQDDRYNEMSPMDIWISNDASTFQKARLPAQVRHVHMYGIYEDSIGRIIIPISTIFTDEKNDQPAPSEILISDSQGLKFLPVEWTINPHFGYIDIASPHFLEGTIIGSFHPSFDYSHNKGKYNKKIARYETKISVDNGLTWSNLKVVDEENADSFPCDITRPERCSLQNPFYSIEISNPTAGIMLMTGSVGDGSEFDWEDQKTFISRDGGLTWRFVHNSSGLYATGDLGNIIVYIPYDPEEDGDFQSEFYYSLDQGRTWNEYELTNAISSVHPYKLINPTPDGSGSKFIFKGTFATTDSETNSITSLKGVEYIIDFSAAFDSRTCEEEDFEDWDLADGKCVNGAKYKYRRRKQDAQCLVKKAFKDLSLDETPCNSCGESDYECSFEFVRDANGLCIPDYNLIAFSNICDKSKDKSVLVEPLQLIKGDKCKTPMKIEPVDIPCDEIPEEGSSDREIVTTENKFDFEIKFYQYFDTVADESLVMLNSIGDAYISHDGGQTIKRFDTDGEKIVEVVFNPYFNSSAYLFGSKGNIFLTHDRGYSFMIAKLPEARQLGMPLDFSAKAQDTFIYYGGKNCESILSPECHAVAYLTKDGGETFTEMLDNAIHCEFAGTLFEYPSNEEMVMCQVKKKSSETRSLVSSIDFFQGDNKIIFENIIGYLSTGGYIIVAVPHEDNELRAYVTIDGTEFAEAKFPYGQDVSKQEAFTILGSEKGSIFLHLATNLESGHDFGNLLKSNSNGTSFVTLEHAVNRNTFGYVDFEKVQGLEGIIITNIVSNREKVGENKEDEQLKTKITFNDGSDWNFLKPPKKDSEGKKFPCDSVSLDKCSLHLHGYTERKDIRDTYSSGSALGMMFGVGNVGDKLLPYEECSTFLTTDGGETWTEVKKGPHQWEYGDHGGVLVLVPENAETDSISYSTDFGKTWKDYKFCGDKVLVKDIITVPRDSALRFLLFGEAKNMGSGSFRTYTIDFRNIFERQCEFDITGKKRADFKYSPLGSRTGCLFGHQTEFLRKTDEKCFIGNIPLSEFSRNVKNCSCTRQDFECDYNFYKASDGTCKLVKGLSSANGADICKKEPDLIEYYDSSGYRKIPLSTCKGGLKLDAHLAPHPCPGKEKAFREKYPINTGAYALVFVTILLVIFFAAWFVYDRGIRRNGGFSRFEEIRLGDDGLIENNRTDRVVNIIVRLGLCISLITKSAFQRTKAGVARFSSKLRARFGNRKGPTYSSLLQGQFSDESDGLHEDANDLSSFTSQDSNFEIEQEDAYRPEQEHTSQIDQPATSNIPDALPARSAIHKPDSTAVRNEDE</sequence>
<feature type="signal peptide" evidence="9">
    <location>
        <begin position="1"/>
        <end position="21"/>
    </location>
</feature>
<evidence type="ECO:0000256" key="1">
    <source>
        <dbReference type="ARBA" id="ARBA00004167"/>
    </source>
</evidence>
<dbReference type="GO" id="GO:0006623">
    <property type="term" value="P:protein targeting to vacuole"/>
    <property type="evidence" value="ECO:0007669"/>
    <property type="project" value="TreeGrafter"/>
</dbReference>
<dbReference type="Gene3D" id="3.30.60.270">
    <property type="match status" value="2"/>
</dbReference>
<dbReference type="InterPro" id="IPR031778">
    <property type="entry name" value="Sortilin_N"/>
</dbReference>